<dbReference type="PRINTS" id="PR00449">
    <property type="entry name" value="RASTRNSFRMNG"/>
</dbReference>
<dbReference type="InterPro" id="IPR025662">
    <property type="entry name" value="Sigma_54_int_dom_ATP-bd_1"/>
</dbReference>
<evidence type="ECO:0000256" key="2">
    <source>
        <dbReference type="ARBA" id="ARBA00023134"/>
    </source>
</evidence>
<gene>
    <name evidence="3" type="ORF">FGIG_03943</name>
</gene>
<dbReference type="Proteomes" id="UP000316759">
    <property type="component" value="Unassembled WGS sequence"/>
</dbReference>
<dbReference type="InterPro" id="IPR027417">
    <property type="entry name" value="P-loop_NTPase"/>
</dbReference>
<dbReference type="GO" id="GO:0005525">
    <property type="term" value="F:GTP binding"/>
    <property type="evidence" value="ECO:0007669"/>
    <property type="project" value="UniProtKB-KW"/>
</dbReference>
<protein>
    <submittedName>
        <fullName evidence="3">Rab protein 3</fullName>
    </submittedName>
</protein>
<dbReference type="PANTHER" id="PTHR24073">
    <property type="entry name" value="DRAB5-RELATED"/>
    <property type="match status" value="1"/>
</dbReference>
<dbReference type="PROSITE" id="PS51419">
    <property type="entry name" value="RAB"/>
    <property type="match status" value="1"/>
</dbReference>
<dbReference type="SMART" id="SM00175">
    <property type="entry name" value="RAB"/>
    <property type="match status" value="1"/>
</dbReference>
<accession>A0A504YNY2</accession>
<dbReference type="AlphaFoldDB" id="A0A504YNY2"/>
<dbReference type="Pfam" id="PF08477">
    <property type="entry name" value="Roc"/>
    <property type="match status" value="1"/>
</dbReference>
<dbReference type="PROSITE" id="PS00675">
    <property type="entry name" value="SIGMA54_INTERACT_1"/>
    <property type="match status" value="1"/>
</dbReference>
<organism evidence="3 4">
    <name type="scientific">Fasciola gigantica</name>
    <name type="common">Giant liver fluke</name>
    <dbReference type="NCBI Taxonomy" id="46835"/>
    <lineage>
        <taxon>Eukaryota</taxon>
        <taxon>Metazoa</taxon>
        <taxon>Spiralia</taxon>
        <taxon>Lophotrochozoa</taxon>
        <taxon>Platyhelminthes</taxon>
        <taxon>Trematoda</taxon>
        <taxon>Digenea</taxon>
        <taxon>Plagiorchiida</taxon>
        <taxon>Echinostomata</taxon>
        <taxon>Echinostomatoidea</taxon>
        <taxon>Fasciolidae</taxon>
        <taxon>Fasciola</taxon>
    </lineage>
</organism>
<dbReference type="SUPFAM" id="SSF52540">
    <property type="entry name" value="P-loop containing nucleoside triphosphate hydrolases"/>
    <property type="match status" value="1"/>
</dbReference>
<dbReference type="Gene3D" id="3.40.50.300">
    <property type="entry name" value="P-loop containing nucleotide triphosphate hydrolases"/>
    <property type="match status" value="1"/>
</dbReference>
<dbReference type="EMBL" id="SUNJ01010464">
    <property type="protein sequence ID" value="TPP59627.1"/>
    <property type="molecule type" value="Genomic_DNA"/>
</dbReference>
<proteinExistence type="predicted"/>
<evidence type="ECO:0000313" key="4">
    <source>
        <dbReference type="Proteomes" id="UP000316759"/>
    </source>
</evidence>
<keyword evidence="1" id="KW-0547">Nucleotide-binding</keyword>
<name>A0A504YNY2_FASGI</name>
<dbReference type="STRING" id="46835.A0A504YNY2"/>
<comment type="caution">
    <text evidence="3">The sequence shown here is derived from an EMBL/GenBank/DDBJ whole genome shotgun (WGS) entry which is preliminary data.</text>
</comment>
<dbReference type="OrthoDB" id="5914890at2759"/>
<keyword evidence="4" id="KW-1185">Reference proteome</keyword>
<evidence type="ECO:0000313" key="3">
    <source>
        <dbReference type="EMBL" id="TPP59627.1"/>
    </source>
</evidence>
<reference evidence="3 4" key="1">
    <citation type="submission" date="2019-04" db="EMBL/GenBank/DDBJ databases">
        <title>Annotation for the trematode Fasciola gigantica.</title>
        <authorList>
            <person name="Choi Y.-J."/>
        </authorList>
    </citation>
    <scope>NUCLEOTIDE SEQUENCE [LARGE SCALE GENOMIC DNA]</scope>
    <source>
        <strain evidence="3">Uganda_cow_1</strain>
    </source>
</reference>
<evidence type="ECO:0000256" key="1">
    <source>
        <dbReference type="ARBA" id="ARBA00022741"/>
    </source>
</evidence>
<keyword evidence="2" id="KW-0342">GTP-binding</keyword>
<sequence>MLESERVKVLIVGDSGVGKTALVHLICTRTPLLNPSFTVGCSLEVKIHLFRPDHGLERPFFVELWDIGGSNAHANTRAIFYQNLHGLVLVYDCTNSKSQLHLKNWLHEVIQSAPNNNFETVNNGASSSGLSKVGHLFSYFASQDDLLSGVRLRSPDYNENDANSLRSTDTPALRFPVLIVGTKLDLLDKLARRRLLRRQDNSVIAHWSGQTKWTHQRSWSSSIGDPAAQSMSHSRDDSVFINLSSNATAPSRAGLEKNFSFAAEYGFPEVLLSCNNPDDLAPNSSNAVVLDKFFNDVILKKLGGTTASSHSPDALLTRRTLPTSITEPPLRIGSLMPTDSVHTTRSNWFSWYVHTEMP</sequence>